<proteinExistence type="predicted"/>
<gene>
    <name evidence="2" type="ORF">ACFO4O_12225</name>
</gene>
<evidence type="ECO:0000313" key="2">
    <source>
        <dbReference type="EMBL" id="MFC4700930.1"/>
    </source>
</evidence>
<dbReference type="InterPro" id="IPR045494">
    <property type="entry name" value="DUF6436"/>
</dbReference>
<dbReference type="Pfam" id="PF20029">
    <property type="entry name" value="DUF6436"/>
    <property type="match status" value="1"/>
</dbReference>
<protein>
    <submittedName>
        <fullName evidence="2">DUF6436 domain-containing protein</fullName>
    </submittedName>
</protein>
<name>A0ABV9LZ74_9ALTE</name>
<dbReference type="Proteomes" id="UP001595897">
    <property type="component" value="Unassembled WGS sequence"/>
</dbReference>
<dbReference type="EMBL" id="JBHSGU010000005">
    <property type="protein sequence ID" value="MFC4700930.1"/>
    <property type="molecule type" value="Genomic_DNA"/>
</dbReference>
<evidence type="ECO:0000313" key="3">
    <source>
        <dbReference type="Proteomes" id="UP001595897"/>
    </source>
</evidence>
<comment type="caution">
    <text evidence="2">The sequence shown here is derived from an EMBL/GenBank/DDBJ whole genome shotgun (WGS) entry which is preliminary data.</text>
</comment>
<accession>A0ABV9LZ74</accession>
<keyword evidence="3" id="KW-1185">Reference proteome</keyword>
<sequence length="209" mass="23035">MPESVKSKISTSLKWGLVLLWFGLASSLVMAMNRFTLTDFDHDNRLAMQLMSLDFEQRLVERLAKAQTMRGKRIVHIRSSEPCFCESLVASHANKLDALVAKQNTQSNPAVNDASITNVYYIDLSQHPSLTALVPSTPAIAVINEQEQLVYYGPYAQGSGCFSSAGEVDAVIRKELMEQRTARSESIGKNSAVIRAEARGCYCNQGLTS</sequence>
<reference evidence="3" key="1">
    <citation type="journal article" date="2019" name="Int. J. Syst. Evol. Microbiol.">
        <title>The Global Catalogue of Microorganisms (GCM) 10K type strain sequencing project: providing services to taxonomists for standard genome sequencing and annotation.</title>
        <authorList>
            <consortium name="The Broad Institute Genomics Platform"/>
            <consortium name="The Broad Institute Genome Sequencing Center for Infectious Disease"/>
            <person name="Wu L."/>
            <person name="Ma J."/>
        </authorList>
    </citation>
    <scope>NUCLEOTIDE SEQUENCE [LARGE SCALE GENOMIC DNA]</scope>
    <source>
        <strain evidence="3">KACC 12507</strain>
    </source>
</reference>
<organism evidence="2 3">
    <name type="scientific">Glaciecola siphonariae</name>
    <dbReference type="NCBI Taxonomy" id="521012"/>
    <lineage>
        <taxon>Bacteria</taxon>
        <taxon>Pseudomonadati</taxon>
        <taxon>Pseudomonadota</taxon>
        <taxon>Gammaproteobacteria</taxon>
        <taxon>Alteromonadales</taxon>
        <taxon>Alteromonadaceae</taxon>
        <taxon>Glaciecola</taxon>
    </lineage>
</organism>
<dbReference type="RefSeq" id="WP_382408917.1">
    <property type="nucleotide sequence ID" value="NZ_JBHSGU010000005.1"/>
</dbReference>
<feature type="domain" description="DUF6436" evidence="1">
    <location>
        <begin position="59"/>
        <end position="204"/>
    </location>
</feature>
<evidence type="ECO:0000259" key="1">
    <source>
        <dbReference type="Pfam" id="PF20029"/>
    </source>
</evidence>